<dbReference type="SUPFAM" id="SSF82199">
    <property type="entry name" value="SET domain"/>
    <property type="match status" value="1"/>
</dbReference>
<evidence type="ECO:0000313" key="7">
    <source>
        <dbReference type="Proteomes" id="UP000075714"/>
    </source>
</evidence>
<dbReference type="Gene3D" id="2.170.270.10">
    <property type="entry name" value="SET domain"/>
    <property type="match status" value="1"/>
</dbReference>
<dbReference type="GO" id="GO:0042826">
    <property type="term" value="F:histone deacetylase binding"/>
    <property type="evidence" value="ECO:0007669"/>
    <property type="project" value="TreeGrafter"/>
</dbReference>
<dbReference type="STRING" id="33097.A0A150FY59"/>
<comment type="caution">
    <text evidence="6">The sequence shown here is derived from an EMBL/GenBank/DDBJ whole genome shotgun (WGS) entry which is preliminary data.</text>
</comment>
<dbReference type="CDD" id="cd20071">
    <property type="entry name" value="SET_SMYD"/>
    <property type="match status" value="1"/>
</dbReference>
<feature type="domain" description="SET" evidence="5">
    <location>
        <begin position="540"/>
        <end position="578"/>
    </location>
</feature>
<gene>
    <name evidence="6" type="ORF">GPECTOR_136g635</name>
</gene>
<dbReference type="InterPro" id="IPR001214">
    <property type="entry name" value="SET_dom"/>
</dbReference>
<sequence>MSYRVYGAAVGCAPSQDQADAARARGNALFQAGSHEAAIQAYTEALQHQQALNPAGSIAASRLFSNRAAALLRLAPPAPAAALEDAQCAIRADPGWPKAYYRSACARRLLGDLDGAVADCRRALPAPTDPGGGRGGPGGAQQAPRPDEAAALLSELLRDQQRAQQQTTDDAPGGAAAGLTGPMPLAATLERSPVEGTDPRVRAARSAELGAHLAVDAAGPPLPPALDVLYDRPLATVLLKRWRRRRPGVSPSGGGSGDASLRCWHCTAPLEGGRQAAAAAPYPCLFCPMALYCSTYCRDSDSFHVPGGCECGLPWGAVLPEEALLACRLVRLAAAEEAVPPAAAEQAVAGASCDADTGGARARPCAPGCQPAPPPALTRQVLDGLLAHDDALPPAELFSVAVLAVVTAAAYRSACHAALRRWQRMKLQPGGQEPAAAAADALRTQRQAMGGAGAEGLVAAAAGMFLGAAGGGGQDRRPRRPPQRWLSGAVPVAGLRPPEVSGLELFLALCRIRVNGVAVQPDASCGPGDRLALALYPVAAALNHSCRPNLGLRFRGLQLIARTCRPVAPGSQLTISYGPQRGKVPREQRITELKVRVPAATSHAFGSWG</sequence>
<keyword evidence="2" id="KW-0808">Transferase</keyword>
<organism evidence="6 7">
    <name type="scientific">Gonium pectorale</name>
    <name type="common">Green alga</name>
    <dbReference type="NCBI Taxonomy" id="33097"/>
    <lineage>
        <taxon>Eukaryota</taxon>
        <taxon>Viridiplantae</taxon>
        <taxon>Chlorophyta</taxon>
        <taxon>core chlorophytes</taxon>
        <taxon>Chlorophyceae</taxon>
        <taxon>CS clade</taxon>
        <taxon>Chlamydomonadales</taxon>
        <taxon>Volvocaceae</taxon>
        <taxon>Gonium</taxon>
    </lineage>
</organism>
<dbReference type="AlphaFoldDB" id="A0A150FY59"/>
<dbReference type="GO" id="GO:0005737">
    <property type="term" value="C:cytoplasm"/>
    <property type="evidence" value="ECO:0007669"/>
    <property type="project" value="TreeGrafter"/>
</dbReference>
<dbReference type="PANTHER" id="PTHR46165:SF2">
    <property type="entry name" value="SET AND MYND DOMAIN-CONTAINING PROTEIN 4"/>
    <property type="match status" value="1"/>
</dbReference>
<dbReference type="EMBL" id="LSYV01000136">
    <property type="protein sequence ID" value="KXZ42552.1"/>
    <property type="molecule type" value="Genomic_DNA"/>
</dbReference>
<protein>
    <recommendedName>
        <fullName evidence="5">SET domain-containing protein</fullName>
    </recommendedName>
</protein>
<feature type="region of interest" description="Disordered" evidence="4">
    <location>
        <begin position="122"/>
        <end position="146"/>
    </location>
</feature>
<dbReference type="InterPro" id="IPR052097">
    <property type="entry name" value="SET-MYND_domain_protein"/>
</dbReference>
<feature type="compositionally biased region" description="Low complexity" evidence="4">
    <location>
        <begin position="162"/>
        <end position="181"/>
    </location>
</feature>
<dbReference type="GO" id="GO:0008168">
    <property type="term" value="F:methyltransferase activity"/>
    <property type="evidence" value="ECO:0007669"/>
    <property type="project" value="UniProtKB-KW"/>
</dbReference>
<dbReference type="Gene3D" id="1.25.40.10">
    <property type="entry name" value="Tetratricopeptide repeat domain"/>
    <property type="match status" value="1"/>
</dbReference>
<dbReference type="OrthoDB" id="551989at2759"/>
<dbReference type="InterPro" id="IPR011990">
    <property type="entry name" value="TPR-like_helical_dom_sf"/>
</dbReference>
<reference evidence="7" key="1">
    <citation type="journal article" date="2016" name="Nat. Commun.">
        <title>The Gonium pectorale genome demonstrates co-option of cell cycle regulation during the evolution of multicellularity.</title>
        <authorList>
            <person name="Hanschen E.R."/>
            <person name="Marriage T.N."/>
            <person name="Ferris P.J."/>
            <person name="Hamaji T."/>
            <person name="Toyoda A."/>
            <person name="Fujiyama A."/>
            <person name="Neme R."/>
            <person name="Noguchi H."/>
            <person name="Minakuchi Y."/>
            <person name="Suzuki M."/>
            <person name="Kawai-Toyooka H."/>
            <person name="Smith D.R."/>
            <person name="Sparks H."/>
            <person name="Anderson J."/>
            <person name="Bakaric R."/>
            <person name="Luria V."/>
            <person name="Karger A."/>
            <person name="Kirschner M.W."/>
            <person name="Durand P.M."/>
            <person name="Michod R.E."/>
            <person name="Nozaki H."/>
            <person name="Olson B.J."/>
        </authorList>
    </citation>
    <scope>NUCLEOTIDE SEQUENCE [LARGE SCALE GENOMIC DNA]</scope>
    <source>
        <strain evidence="7">NIES-2863</strain>
    </source>
</reference>
<evidence type="ECO:0000256" key="3">
    <source>
        <dbReference type="ARBA" id="ARBA00022691"/>
    </source>
</evidence>
<dbReference type="PANTHER" id="PTHR46165">
    <property type="entry name" value="SET AND MYND DOMAIN-CONTAINING PROTEIN 4"/>
    <property type="match status" value="1"/>
</dbReference>
<evidence type="ECO:0000256" key="4">
    <source>
        <dbReference type="SAM" id="MobiDB-lite"/>
    </source>
</evidence>
<dbReference type="GO" id="GO:0005634">
    <property type="term" value="C:nucleus"/>
    <property type="evidence" value="ECO:0007669"/>
    <property type="project" value="TreeGrafter"/>
</dbReference>
<feature type="compositionally biased region" description="Gly residues" evidence="4">
    <location>
        <begin position="130"/>
        <end position="139"/>
    </location>
</feature>
<accession>A0A150FY59</accession>
<dbReference type="InterPro" id="IPR046341">
    <property type="entry name" value="SET_dom_sf"/>
</dbReference>
<keyword evidence="7" id="KW-1185">Reference proteome</keyword>
<dbReference type="GO" id="GO:0032259">
    <property type="term" value="P:methylation"/>
    <property type="evidence" value="ECO:0007669"/>
    <property type="project" value="UniProtKB-KW"/>
</dbReference>
<dbReference type="Proteomes" id="UP000075714">
    <property type="component" value="Unassembled WGS sequence"/>
</dbReference>
<dbReference type="SMART" id="SM00028">
    <property type="entry name" value="TPR"/>
    <property type="match status" value="2"/>
</dbReference>
<proteinExistence type="predicted"/>
<name>A0A150FY59_GONPE</name>
<dbReference type="InterPro" id="IPR019734">
    <property type="entry name" value="TPR_rpt"/>
</dbReference>
<keyword evidence="3" id="KW-0949">S-adenosyl-L-methionine</keyword>
<evidence type="ECO:0000256" key="2">
    <source>
        <dbReference type="ARBA" id="ARBA00022679"/>
    </source>
</evidence>
<feature type="region of interest" description="Disordered" evidence="4">
    <location>
        <begin position="160"/>
        <end position="181"/>
    </location>
</feature>
<evidence type="ECO:0000256" key="1">
    <source>
        <dbReference type="ARBA" id="ARBA00022603"/>
    </source>
</evidence>
<keyword evidence="1" id="KW-0489">Methyltransferase</keyword>
<evidence type="ECO:0000313" key="6">
    <source>
        <dbReference type="EMBL" id="KXZ42552.1"/>
    </source>
</evidence>
<dbReference type="Pfam" id="PF00856">
    <property type="entry name" value="SET"/>
    <property type="match status" value="1"/>
</dbReference>
<dbReference type="SUPFAM" id="SSF48452">
    <property type="entry name" value="TPR-like"/>
    <property type="match status" value="1"/>
</dbReference>
<evidence type="ECO:0000259" key="5">
    <source>
        <dbReference type="Pfam" id="PF00856"/>
    </source>
</evidence>